<keyword evidence="4 7" id="KW-0233">DNA recombination</keyword>
<dbReference type="InterPro" id="IPR022572">
    <property type="entry name" value="DNA_rep/recomb_RecO_N"/>
</dbReference>
<dbReference type="Gene3D" id="1.20.1440.120">
    <property type="entry name" value="Recombination protein O, C-terminal domain"/>
    <property type="match status" value="1"/>
</dbReference>
<dbReference type="GO" id="GO:0006302">
    <property type="term" value="P:double-strand break repair"/>
    <property type="evidence" value="ECO:0007669"/>
    <property type="project" value="TreeGrafter"/>
</dbReference>
<comment type="caution">
    <text evidence="9">The sequence shown here is derived from an EMBL/GenBank/DDBJ whole genome shotgun (WGS) entry which is preliminary data.</text>
</comment>
<dbReference type="RefSeq" id="WP_007418590.1">
    <property type="nucleotide sequence ID" value="NZ_ABOX02000071.1"/>
</dbReference>
<dbReference type="HAMAP" id="MF_00201">
    <property type="entry name" value="RecO"/>
    <property type="match status" value="1"/>
</dbReference>
<evidence type="ECO:0000259" key="8">
    <source>
        <dbReference type="Pfam" id="PF11967"/>
    </source>
</evidence>
<protein>
    <recommendedName>
        <fullName evidence="2 7">DNA repair protein RecO</fullName>
    </recommendedName>
    <alternativeName>
        <fullName evidence="6 7">Recombination protein O</fullName>
    </alternativeName>
</protein>
<keyword evidence="5 7" id="KW-0234">DNA repair</keyword>
<dbReference type="InterPro" id="IPR037278">
    <property type="entry name" value="ARFGAP/RecO"/>
</dbReference>
<keyword evidence="3 7" id="KW-0227">DNA damage</keyword>
<dbReference type="PANTHER" id="PTHR33991">
    <property type="entry name" value="DNA REPAIR PROTEIN RECO"/>
    <property type="match status" value="1"/>
</dbReference>
<dbReference type="InterPro" id="IPR003717">
    <property type="entry name" value="RecO"/>
</dbReference>
<feature type="domain" description="DNA replication/recombination mediator RecO N-terminal" evidence="8">
    <location>
        <begin position="1"/>
        <end position="78"/>
    </location>
</feature>
<keyword evidence="10" id="KW-1185">Reference proteome</keyword>
<dbReference type="GO" id="GO:0043590">
    <property type="term" value="C:bacterial nucleoid"/>
    <property type="evidence" value="ECO:0007669"/>
    <property type="project" value="TreeGrafter"/>
</dbReference>
<accession>B9XS07</accession>
<dbReference type="AlphaFoldDB" id="B9XS07"/>
<evidence type="ECO:0000313" key="9">
    <source>
        <dbReference type="EMBL" id="EEF57378.1"/>
    </source>
</evidence>
<evidence type="ECO:0000256" key="1">
    <source>
        <dbReference type="ARBA" id="ARBA00007452"/>
    </source>
</evidence>
<dbReference type="Pfam" id="PF11967">
    <property type="entry name" value="RecO_N"/>
    <property type="match status" value="1"/>
</dbReference>
<dbReference type="InterPro" id="IPR012340">
    <property type="entry name" value="NA-bd_OB-fold"/>
</dbReference>
<dbReference type="NCBIfam" id="TIGR00613">
    <property type="entry name" value="reco"/>
    <property type="match status" value="1"/>
</dbReference>
<dbReference type="EMBL" id="ABOX02000071">
    <property type="protein sequence ID" value="EEF57378.1"/>
    <property type="molecule type" value="Genomic_DNA"/>
</dbReference>
<dbReference type="OrthoDB" id="188546at2"/>
<evidence type="ECO:0000256" key="6">
    <source>
        <dbReference type="ARBA" id="ARBA00033409"/>
    </source>
</evidence>
<reference evidence="9 10" key="1">
    <citation type="journal article" date="2011" name="J. Bacteriol.">
        <title>Genome sequence of 'Pedosphaera parvula' Ellin514, an aerobic Verrucomicrobial isolate from pasture soil.</title>
        <authorList>
            <person name="Kant R."/>
            <person name="van Passel M.W."/>
            <person name="Sangwan P."/>
            <person name="Palva A."/>
            <person name="Lucas S."/>
            <person name="Copeland A."/>
            <person name="Lapidus A."/>
            <person name="Glavina Del Rio T."/>
            <person name="Dalin E."/>
            <person name="Tice H."/>
            <person name="Bruce D."/>
            <person name="Goodwin L."/>
            <person name="Pitluck S."/>
            <person name="Chertkov O."/>
            <person name="Larimer F.W."/>
            <person name="Land M.L."/>
            <person name="Hauser L."/>
            <person name="Brettin T.S."/>
            <person name="Detter J.C."/>
            <person name="Han S."/>
            <person name="de Vos W.M."/>
            <person name="Janssen P.H."/>
            <person name="Smidt H."/>
        </authorList>
    </citation>
    <scope>NUCLEOTIDE SEQUENCE [LARGE SCALE GENOMIC DNA]</scope>
    <source>
        <strain evidence="9 10">Ellin514</strain>
    </source>
</reference>
<dbReference type="PANTHER" id="PTHR33991:SF1">
    <property type="entry name" value="DNA REPAIR PROTEIN RECO"/>
    <property type="match status" value="1"/>
</dbReference>
<dbReference type="GO" id="GO:0006310">
    <property type="term" value="P:DNA recombination"/>
    <property type="evidence" value="ECO:0007669"/>
    <property type="project" value="UniProtKB-UniRule"/>
</dbReference>
<dbReference type="Pfam" id="PF02565">
    <property type="entry name" value="RecO_C"/>
    <property type="match status" value="1"/>
</dbReference>
<name>B9XS07_PEDPL</name>
<evidence type="ECO:0000256" key="4">
    <source>
        <dbReference type="ARBA" id="ARBA00023172"/>
    </source>
</evidence>
<dbReference type="Proteomes" id="UP000003688">
    <property type="component" value="Unassembled WGS sequence"/>
</dbReference>
<evidence type="ECO:0000256" key="3">
    <source>
        <dbReference type="ARBA" id="ARBA00022763"/>
    </source>
</evidence>
<sequence>MIENATGIILRTRPLTDTSFIIHWLTPDFGRLATVAKGARRAKSPFAGKLDLFYLADFSFLRSRRSELHNLREVNLKDTHAGLRRELDYVLQASYCTALVEQTTEMETPLPETFELMSGFLKHLPQHPPLPQMLFGFEVKLLSEQGLQPDLENDRIGPDLKQILRILLVSDWDSMARLKLTPQQVTGLRQFLHGFLIYHLGKVPRSRPSH</sequence>
<organism evidence="9 10">
    <name type="scientific">Pedosphaera parvula (strain Ellin514)</name>
    <dbReference type="NCBI Taxonomy" id="320771"/>
    <lineage>
        <taxon>Bacteria</taxon>
        <taxon>Pseudomonadati</taxon>
        <taxon>Verrucomicrobiota</taxon>
        <taxon>Pedosphaerae</taxon>
        <taxon>Pedosphaerales</taxon>
        <taxon>Pedosphaeraceae</taxon>
        <taxon>Pedosphaera</taxon>
    </lineage>
</organism>
<dbReference type="SUPFAM" id="SSF57863">
    <property type="entry name" value="ArfGap/RecO-like zinc finger"/>
    <property type="match status" value="1"/>
</dbReference>
<dbReference type="InterPro" id="IPR042242">
    <property type="entry name" value="RecO_C"/>
</dbReference>
<comment type="function">
    <text evidence="7">Involved in DNA repair and RecF pathway recombination.</text>
</comment>
<gene>
    <name evidence="7" type="primary">recO</name>
    <name evidence="9" type="ORF">Cflav_PD0351</name>
</gene>
<evidence type="ECO:0000256" key="5">
    <source>
        <dbReference type="ARBA" id="ARBA00023204"/>
    </source>
</evidence>
<evidence type="ECO:0000256" key="2">
    <source>
        <dbReference type="ARBA" id="ARBA00021310"/>
    </source>
</evidence>
<dbReference type="STRING" id="320771.Cflav_PD0351"/>
<comment type="similarity">
    <text evidence="1 7">Belongs to the RecO family.</text>
</comment>
<dbReference type="Gene3D" id="2.40.50.140">
    <property type="entry name" value="Nucleic acid-binding proteins"/>
    <property type="match status" value="1"/>
</dbReference>
<proteinExistence type="inferred from homology"/>
<dbReference type="SUPFAM" id="SSF50249">
    <property type="entry name" value="Nucleic acid-binding proteins"/>
    <property type="match status" value="1"/>
</dbReference>
<evidence type="ECO:0000313" key="10">
    <source>
        <dbReference type="Proteomes" id="UP000003688"/>
    </source>
</evidence>
<evidence type="ECO:0000256" key="7">
    <source>
        <dbReference type="HAMAP-Rule" id="MF_00201"/>
    </source>
</evidence>